<keyword evidence="1" id="KW-0812">Transmembrane</keyword>
<protein>
    <submittedName>
        <fullName evidence="2">Uncharacterized protein</fullName>
    </submittedName>
</protein>
<keyword evidence="3" id="KW-1185">Reference proteome</keyword>
<dbReference type="Proteomes" id="UP000003240">
    <property type="component" value="Unassembled WGS sequence"/>
</dbReference>
<dbReference type="RefSeq" id="WP_004096269.1">
    <property type="nucleotide sequence ID" value="NZ_AFGF01000107.1"/>
</dbReference>
<dbReference type="EMBL" id="AFGF01000107">
    <property type="protein sequence ID" value="EGO63588.1"/>
    <property type="molecule type" value="Genomic_DNA"/>
</dbReference>
<evidence type="ECO:0000313" key="2">
    <source>
        <dbReference type="EMBL" id="EGO63588.1"/>
    </source>
</evidence>
<organism evidence="2 3">
    <name type="scientific">Acetonema longum DSM 6540</name>
    <dbReference type="NCBI Taxonomy" id="1009370"/>
    <lineage>
        <taxon>Bacteria</taxon>
        <taxon>Bacillati</taxon>
        <taxon>Bacillota</taxon>
        <taxon>Negativicutes</taxon>
        <taxon>Acetonemataceae</taxon>
        <taxon>Acetonema</taxon>
    </lineage>
</organism>
<accession>F7NKE7</accession>
<keyword evidence="1" id="KW-0472">Membrane</keyword>
<comment type="caution">
    <text evidence="2">The sequence shown here is derived from an EMBL/GenBank/DDBJ whole genome shotgun (WGS) entry which is preliminary data.</text>
</comment>
<dbReference type="AlphaFoldDB" id="F7NKE7"/>
<evidence type="ECO:0000256" key="1">
    <source>
        <dbReference type="SAM" id="Phobius"/>
    </source>
</evidence>
<name>F7NKE7_9FIRM</name>
<sequence length="92" mass="10225">MIFLVFPLWLLSMVIVGLALMISSVAVGLNAIDDVTIGKFSRWLMGGDPVLRMTLECAVYPPREHKVHRPNAADFRPPSTAEVKEVIESCQE</sequence>
<keyword evidence="1" id="KW-1133">Transmembrane helix</keyword>
<evidence type="ECO:0000313" key="3">
    <source>
        <dbReference type="Proteomes" id="UP000003240"/>
    </source>
</evidence>
<gene>
    <name evidence="2" type="ORF">ALO_12801</name>
</gene>
<dbReference type="STRING" id="1009370.ALO_12801"/>
<proteinExistence type="predicted"/>
<reference evidence="2 3" key="1">
    <citation type="journal article" date="2011" name="EMBO J.">
        <title>Structural diversity of bacterial flagellar motors.</title>
        <authorList>
            <person name="Chen S."/>
            <person name="Beeby M."/>
            <person name="Murphy G.E."/>
            <person name="Leadbetter J.R."/>
            <person name="Hendrixson D.R."/>
            <person name="Briegel A."/>
            <person name="Li Z."/>
            <person name="Shi J."/>
            <person name="Tocheva E.I."/>
            <person name="Muller A."/>
            <person name="Dobro M.J."/>
            <person name="Jensen G.J."/>
        </authorList>
    </citation>
    <scope>NUCLEOTIDE SEQUENCE [LARGE SCALE GENOMIC DNA]</scope>
    <source>
        <strain evidence="2 3">DSM 6540</strain>
    </source>
</reference>
<feature type="transmembrane region" description="Helical" evidence="1">
    <location>
        <begin position="6"/>
        <end position="32"/>
    </location>
</feature>